<keyword evidence="2 5" id="KW-0812">Transmembrane</keyword>
<evidence type="ECO:0000256" key="2">
    <source>
        <dbReference type="ARBA" id="ARBA00022692"/>
    </source>
</evidence>
<dbReference type="OrthoDB" id="5296287at2759"/>
<dbReference type="GO" id="GO:0022857">
    <property type="term" value="F:transmembrane transporter activity"/>
    <property type="evidence" value="ECO:0007669"/>
    <property type="project" value="InterPro"/>
</dbReference>
<dbReference type="PANTHER" id="PTHR24064">
    <property type="entry name" value="SOLUTE CARRIER FAMILY 22 MEMBER"/>
    <property type="match status" value="1"/>
</dbReference>
<dbReference type="Proteomes" id="UP000796880">
    <property type="component" value="Unassembled WGS sequence"/>
</dbReference>
<keyword evidence="4 5" id="KW-0472">Membrane</keyword>
<comment type="subcellular location">
    <subcellularLocation>
        <location evidence="1">Membrane</location>
        <topology evidence="1">Multi-pass membrane protein</topology>
    </subcellularLocation>
</comment>
<name>A0A8K0HAU0_9ROSA</name>
<dbReference type="EMBL" id="VOIH02000004">
    <property type="protein sequence ID" value="KAF3448794.1"/>
    <property type="molecule type" value="Genomic_DNA"/>
</dbReference>
<evidence type="ECO:0000256" key="1">
    <source>
        <dbReference type="ARBA" id="ARBA00004141"/>
    </source>
</evidence>
<feature type="transmembrane region" description="Helical" evidence="5">
    <location>
        <begin position="398"/>
        <end position="419"/>
    </location>
</feature>
<dbReference type="AlphaFoldDB" id="A0A8K0HAU0"/>
<evidence type="ECO:0000259" key="6">
    <source>
        <dbReference type="PROSITE" id="PS50850"/>
    </source>
</evidence>
<keyword evidence="8" id="KW-1185">Reference proteome</keyword>
<evidence type="ECO:0000256" key="5">
    <source>
        <dbReference type="SAM" id="Phobius"/>
    </source>
</evidence>
<accession>A0A8K0HAU0</accession>
<dbReference type="SUPFAM" id="SSF103473">
    <property type="entry name" value="MFS general substrate transporter"/>
    <property type="match status" value="1"/>
</dbReference>
<dbReference type="PROSITE" id="PS50850">
    <property type="entry name" value="MFS"/>
    <property type="match status" value="1"/>
</dbReference>
<feature type="transmembrane region" description="Helical" evidence="5">
    <location>
        <begin position="166"/>
        <end position="183"/>
    </location>
</feature>
<dbReference type="InterPro" id="IPR036259">
    <property type="entry name" value="MFS_trans_sf"/>
</dbReference>
<feature type="transmembrane region" description="Helical" evidence="5">
    <location>
        <begin position="431"/>
        <end position="452"/>
    </location>
</feature>
<feature type="transmembrane region" description="Helical" evidence="5">
    <location>
        <begin position="224"/>
        <end position="246"/>
    </location>
</feature>
<sequence length="528" mass="58328">MANSSDPLLCSQSDNVLAFGYEEEQHPNPNDQHLPSLDSTIERCIGDFGWPQFLQALLASFAWAFDAQQTFISVFTDAEPSWHCTTTHQLHNTSTCNVFSNNICQIPKDSWTWDFPKHTSIISEWGLECAGSIMKGLPESSFFMGCLVGGLVLATLADSSLGRKNMIFLGSLVMSLSALSTAFSNNIWIYSALRFICGCGRAIVGTSALVLSTELVGKKWRGHAGTIGFFCFTLGFLSLPAMAYIIRGSSWRIMYLWTSIPTLLYCIVIHLLVYESPRWLFVRGRKEEAIATLKSMSSLTLNIMSFSSVALEEKCNVDFWSTLKMVVEQRWPLRRLAIVTVIGFGIGMVYYGMPLSLGNLAYDLYLSVTLNALSELPAALVSLAVIGKMKRKTTVMVFSVLSGVCSAVTSVLMMIKGIFIFKERIQMGVELVSFFSACTAFNVLLIYTIELFQTCVRNSTMSMLRQAVVFGGVFGPVLAAGGRDNGSVSFCVFGLVIGFCGLFVVFLPETRGRPLCDTMEEEEHRLSH</sequence>
<gene>
    <name evidence="7" type="ORF">FNV43_RR09507</name>
</gene>
<dbReference type="Gene3D" id="1.20.1250.20">
    <property type="entry name" value="MFS general substrate transporter like domains"/>
    <property type="match status" value="1"/>
</dbReference>
<evidence type="ECO:0000313" key="7">
    <source>
        <dbReference type="EMBL" id="KAF3448794.1"/>
    </source>
</evidence>
<feature type="transmembrane region" description="Helical" evidence="5">
    <location>
        <begin position="464"/>
        <end position="481"/>
    </location>
</feature>
<evidence type="ECO:0000256" key="4">
    <source>
        <dbReference type="ARBA" id="ARBA00023136"/>
    </source>
</evidence>
<evidence type="ECO:0000256" key="3">
    <source>
        <dbReference type="ARBA" id="ARBA00022989"/>
    </source>
</evidence>
<feature type="transmembrane region" description="Helical" evidence="5">
    <location>
        <begin position="333"/>
        <end position="352"/>
    </location>
</feature>
<feature type="transmembrane region" description="Helical" evidence="5">
    <location>
        <begin position="142"/>
        <end position="159"/>
    </location>
</feature>
<protein>
    <recommendedName>
        <fullName evidence="6">Major facilitator superfamily (MFS) profile domain-containing protein</fullName>
    </recommendedName>
</protein>
<keyword evidence="3 5" id="KW-1133">Transmembrane helix</keyword>
<dbReference type="Pfam" id="PF00083">
    <property type="entry name" value="Sugar_tr"/>
    <property type="match status" value="1"/>
</dbReference>
<comment type="caution">
    <text evidence="7">The sequence shown here is derived from an EMBL/GenBank/DDBJ whole genome shotgun (WGS) entry which is preliminary data.</text>
</comment>
<organism evidence="7 8">
    <name type="scientific">Rhamnella rubrinervis</name>
    <dbReference type="NCBI Taxonomy" id="2594499"/>
    <lineage>
        <taxon>Eukaryota</taxon>
        <taxon>Viridiplantae</taxon>
        <taxon>Streptophyta</taxon>
        <taxon>Embryophyta</taxon>
        <taxon>Tracheophyta</taxon>
        <taxon>Spermatophyta</taxon>
        <taxon>Magnoliopsida</taxon>
        <taxon>eudicotyledons</taxon>
        <taxon>Gunneridae</taxon>
        <taxon>Pentapetalae</taxon>
        <taxon>rosids</taxon>
        <taxon>fabids</taxon>
        <taxon>Rosales</taxon>
        <taxon>Rhamnaceae</taxon>
        <taxon>rhamnoid group</taxon>
        <taxon>Rhamneae</taxon>
        <taxon>Rhamnella</taxon>
    </lineage>
</organism>
<dbReference type="GO" id="GO:0016020">
    <property type="term" value="C:membrane"/>
    <property type="evidence" value="ECO:0007669"/>
    <property type="project" value="UniProtKB-SubCell"/>
</dbReference>
<feature type="transmembrane region" description="Helical" evidence="5">
    <location>
        <begin position="487"/>
        <end position="507"/>
    </location>
</feature>
<dbReference type="InterPro" id="IPR005828">
    <property type="entry name" value="MFS_sugar_transport-like"/>
</dbReference>
<feature type="transmembrane region" description="Helical" evidence="5">
    <location>
        <begin position="364"/>
        <end position="386"/>
    </location>
</feature>
<proteinExistence type="predicted"/>
<feature type="domain" description="Major facilitator superfamily (MFS) profile" evidence="6">
    <location>
        <begin position="52"/>
        <end position="512"/>
    </location>
</feature>
<dbReference type="InterPro" id="IPR020846">
    <property type="entry name" value="MFS_dom"/>
</dbReference>
<reference evidence="7" key="1">
    <citation type="submission" date="2020-03" db="EMBL/GenBank/DDBJ databases">
        <title>A high-quality chromosome-level genome assembly of a woody plant with both climbing and erect habits, Rhamnella rubrinervis.</title>
        <authorList>
            <person name="Lu Z."/>
            <person name="Yang Y."/>
            <person name="Zhu X."/>
            <person name="Sun Y."/>
        </authorList>
    </citation>
    <scope>NUCLEOTIDE SEQUENCE</scope>
    <source>
        <strain evidence="7">BYM</strain>
        <tissue evidence="7">Leaf</tissue>
    </source>
</reference>
<feature type="transmembrane region" description="Helical" evidence="5">
    <location>
        <begin position="252"/>
        <end position="273"/>
    </location>
</feature>
<evidence type="ECO:0000313" key="8">
    <source>
        <dbReference type="Proteomes" id="UP000796880"/>
    </source>
</evidence>